<evidence type="ECO:0000313" key="5">
    <source>
        <dbReference type="EMBL" id="KAL1510590.1"/>
    </source>
</evidence>
<dbReference type="InterPro" id="IPR001680">
    <property type="entry name" value="WD40_rpt"/>
</dbReference>
<feature type="region of interest" description="Disordered" evidence="4">
    <location>
        <begin position="39"/>
        <end position="59"/>
    </location>
</feature>
<dbReference type="PROSITE" id="PS50096">
    <property type="entry name" value="IQ"/>
    <property type="match status" value="1"/>
</dbReference>
<dbReference type="Pfam" id="PF00400">
    <property type="entry name" value="WD40"/>
    <property type="match status" value="1"/>
</dbReference>
<evidence type="ECO:0000256" key="3">
    <source>
        <dbReference type="PROSITE-ProRule" id="PRU00221"/>
    </source>
</evidence>
<feature type="region of interest" description="Disordered" evidence="4">
    <location>
        <begin position="71"/>
        <end position="101"/>
    </location>
</feature>
<proteinExistence type="predicted"/>
<keyword evidence="6" id="KW-1185">Reference proteome</keyword>
<evidence type="ECO:0000256" key="1">
    <source>
        <dbReference type="ARBA" id="ARBA00022574"/>
    </source>
</evidence>
<accession>A0AB34J218</accession>
<dbReference type="PROSITE" id="PS00678">
    <property type="entry name" value="WD_REPEATS_1"/>
    <property type="match status" value="1"/>
</dbReference>
<reference evidence="5 6" key="1">
    <citation type="journal article" date="2024" name="Science">
        <title>Giant polyketide synthase enzymes in the biosynthesis of giant marine polyether toxins.</title>
        <authorList>
            <person name="Fallon T.R."/>
            <person name="Shende V.V."/>
            <person name="Wierzbicki I.H."/>
            <person name="Pendleton A.L."/>
            <person name="Watervoot N.F."/>
            <person name="Auber R.P."/>
            <person name="Gonzalez D.J."/>
            <person name="Wisecaver J.H."/>
            <person name="Moore B.S."/>
        </authorList>
    </citation>
    <scope>NUCLEOTIDE SEQUENCE [LARGE SCALE GENOMIC DNA]</scope>
    <source>
        <strain evidence="5 6">12B1</strain>
    </source>
</reference>
<name>A0AB34J218_PRYPA</name>
<feature type="repeat" description="WD" evidence="3">
    <location>
        <begin position="514"/>
        <end position="555"/>
    </location>
</feature>
<evidence type="ECO:0000256" key="2">
    <source>
        <dbReference type="ARBA" id="ARBA00022737"/>
    </source>
</evidence>
<organism evidence="5 6">
    <name type="scientific">Prymnesium parvum</name>
    <name type="common">Toxic golden alga</name>
    <dbReference type="NCBI Taxonomy" id="97485"/>
    <lineage>
        <taxon>Eukaryota</taxon>
        <taxon>Haptista</taxon>
        <taxon>Haptophyta</taxon>
        <taxon>Prymnesiophyceae</taxon>
        <taxon>Prymnesiales</taxon>
        <taxon>Prymnesiaceae</taxon>
        <taxon>Prymnesium</taxon>
    </lineage>
</organism>
<dbReference type="PROSITE" id="PS50294">
    <property type="entry name" value="WD_REPEATS_REGION"/>
    <property type="match status" value="1"/>
</dbReference>
<feature type="compositionally biased region" description="Low complexity" evidence="4">
    <location>
        <begin position="71"/>
        <end position="80"/>
    </location>
</feature>
<dbReference type="PANTHER" id="PTHR19848:SF8">
    <property type="entry name" value="F-BOX AND WD REPEAT DOMAIN CONTAINING 7"/>
    <property type="match status" value="1"/>
</dbReference>
<dbReference type="InterPro" id="IPR019775">
    <property type="entry name" value="WD40_repeat_CS"/>
</dbReference>
<keyword evidence="1 3" id="KW-0853">WD repeat</keyword>
<dbReference type="Gene3D" id="2.130.10.10">
    <property type="entry name" value="YVTN repeat-like/Quinoprotein amine dehydrogenase"/>
    <property type="match status" value="1"/>
</dbReference>
<dbReference type="PANTHER" id="PTHR19848">
    <property type="entry name" value="WD40 REPEAT PROTEIN"/>
    <property type="match status" value="1"/>
</dbReference>
<protein>
    <submittedName>
        <fullName evidence="5">Uncharacterized protein</fullName>
    </submittedName>
</protein>
<evidence type="ECO:0000256" key="4">
    <source>
        <dbReference type="SAM" id="MobiDB-lite"/>
    </source>
</evidence>
<dbReference type="SMART" id="SM00320">
    <property type="entry name" value="WD40"/>
    <property type="match status" value="3"/>
</dbReference>
<evidence type="ECO:0000313" key="6">
    <source>
        <dbReference type="Proteomes" id="UP001515480"/>
    </source>
</evidence>
<dbReference type="InterPro" id="IPR015943">
    <property type="entry name" value="WD40/YVTN_repeat-like_dom_sf"/>
</dbReference>
<gene>
    <name evidence="5" type="ORF">AB1Y20_006891</name>
</gene>
<comment type="caution">
    <text evidence="5">The sequence shown here is derived from an EMBL/GenBank/DDBJ whole genome shotgun (WGS) entry which is preliminary data.</text>
</comment>
<feature type="compositionally biased region" description="Pro residues" evidence="4">
    <location>
        <begin position="46"/>
        <end position="55"/>
    </location>
</feature>
<feature type="compositionally biased region" description="Basic and acidic residues" evidence="4">
    <location>
        <begin position="84"/>
        <end position="95"/>
    </location>
</feature>
<dbReference type="AlphaFoldDB" id="A0AB34J218"/>
<dbReference type="EMBL" id="JBGBPQ010000015">
    <property type="protein sequence ID" value="KAL1510590.1"/>
    <property type="molecule type" value="Genomic_DNA"/>
</dbReference>
<dbReference type="SUPFAM" id="SSF50998">
    <property type="entry name" value="Quinoprotein alcohol dehydrogenase-like"/>
    <property type="match status" value="1"/>
</dbReference>
<keyword evidence="2" id="KW-0677">Repeat</keyword>
<dbReference type="InterPro" id="IPR011047">
    <property type="entry name" value="Quinoprotein_ADH-like_sf"/>
</dbReference>
<dbReference type="Proteomes" id="UP001515480">
    <property type="component" value="Unassembled WGS sequence"/>
</dbReference>
<sequence length="833" mass="91256">MDTASAQAIQAAFRGHHARAVQRSRAAWLADLARNPASSVLRERPPATPSNPRPAPLIGVNVDKVRRAALSAAPRAGPARAARRAREEAARRAKEAAPAQARRLEKLKPELPEEARIARARARQKEVVEIKAVETQAQKEAREYMLRFVLEPMLNDACALGEGLIKARERQRLFERRLLNKPVCTACLFGQGRVLAERSPTLAFLSRDGIALIGSTAELSQLSLHLAPLPQLPLSPLVTSKLKLCTNAPLHSIYADTGSARVFALHTDGWLLIWGARDGELRHNMRLLEQACEAGESASTRFLEVTSTSTRVLASCAAYFYSTSKRKQQYQHTPLQQHRLRHTTFKYTMTHECALAPPRPLLSGGISELVLFNKTWLDGSVHLLEPGAGESLYQVWPHPNAPQPEAVAPFVDPLRTTPARRELHLAASLLFVGEANVLLSAFDGEAAIRVHDVTSGRRVAELGGHLDAPPLLRQLPHLSLVASAGQCAADCSIRLWRIRLTESSRLDLACDRVLLGHKMPLTDVAFLPDSRLLVSCSSDCSIRFWDVDASPHLLTAPEGGSHVRVGPGLFSALKPEWTTSNPPYVNCLTLQTKDVPIAIAPLCDWVGPEGLLVLTRQAGGRPGSVLNLWGVTRTSLQVEAVHFDEPILGEQFSQISGLAAKDWRDALHRVQVRDTGYTQLMDAERKQRADLSARVSELLARAALMRPSLSSSLAEDAVKEIFSLALMAARSLEKVIGADGEESEVQLTKMTLTQCFNFCNSHRLLCKPIESLASLRRWHEELKSFKPSLAAREQSSGAPARAVDAAGGGSLAVVDEFVFSRLLNDLDPISRQL</sequence>
<dbReference type="PROSITE" id="PS50082">
    <property type="entry name" value="WD_REPEATS_2"/>
    <property type="match status" value="1"/>
</dbReference>